<protein>
    <recommendedName>
        <fullName evidence="9">Cep57 centrosome microtubule-binding domain-containing protein</fullName>
    </recommendedName>
</protein>
<feature type="compositionally biased region" description="Basic and acidic residues" evidence="4">
    <location>
        <begin position="664"/>
        <end position="679"/>
    </location>
</feature>
<dbReference type="GO" id="GO:0008017">
    <property type="term" value="F:microtubule binding"/>
    <property type="evidence" value="ECO:0007669"/>
    <property type="project" value="InterPro"/>
</dbReference>
<feature type="region of interest" description="Disordered" evidence="4">
    <location>
        <begin position="198"/>
        <end position="276"/>
    </location>
</feature>
<comment type="subcellular location">
    <subcellularLocation>
        <location evidence="1">Cytoplasm</location>
    </subcellularLocation>
</comment>
<keyword evidence="8" id="KW-1185">Reference proteome</keyword>
<feature type="domain" description="PPC89 centrosome localisation" evidence="6">
    <location>
        <begin position="505"/>
        <end position="580"/>
    </location>
</feature>
<evidence type="ECO:0000256" key="4">
    <source>
        <dbReference type="SAM" id="MobiDB-lite"/>
    </source>
</evidence>
<feature type="coiled-coil region" evidence="3">
    <location>
        <begin position="488"/>
        <end position="571"/>
    </location>
</feature>
<sequence length="950" mass="105646">MSARTSTYEPSIVGDEQEQYRIQMEQRLQHTEISFHLSSNNDDCSEVEYPRHRSDPHREDFSGLPSFEHPSSRDAFQANDHTAPWSYRDMDDDDGVHPFVGETVSTVGHHASALTLSAGLGGRGARRDISLSGAEYDPDRPIQGIMAGLGARYNTKPASKSSQSKGVISTVVDFDPLVVEDTDELDNILQTCNIERSVPVQSSISSGSSSASGSGRATPVPQSPRPTLTDALSRGHFSPQRPRNPQLNSGRRTPNSIAHGHNSIRGETPRRGGQSLSYVSQLPSAMEIDPAVNIQPPTPLRDDKTVRFTGKSRTKADVRTLDPPVATHPQTRRSPLVHHDVSQHQREHHGNVTADQSMKTPRSALRNKVHLPDVTGLTSAVASPAQRRLDYFGININEEKDVDAQLVATLSTLQSKLTHLETENSISRRRVRELEFELEECKKEVARERTKILEHSIPNPPKEKSHGTGKTLGRTKANLRSVSFDPDVELTQKRYQEAVEEKKALEGLIGTLRSHLSRLTAELSDHRKLLSELRALRDRDARALKEKSTEVDRLRHEVERLAGEVEVLRGVVEEGLKERREVKEQNVTMANHADDTSEVVDDDKDSDDGHSDVSVDDTIGLHSRTRQAPLLSPPSSRPPSPPPASRPVAQKEREDEEPFISSVEMERISQELSERRTERSISALSAMRSPQNSRRVSSSSQPRSDSPVNLPENLTRRARNTLAAPDSKNDKTTKAMGSQKVPGPTIVVDPPSQASGSTLPRTAQRPRSGSSARHEQPQEIDPLLSRIPASRVECMGGVSHNPQTCTVCHRHSRQRKPSSNGEQEPWIRELNDRIGRTTSDAANVQRTGRDLEEYVKHIRNPTEDKLPPQTVLTKVLRELEDDFTHYKAIYAELADQYRVVDAASNPAKRNVLADHLRDVIDLLEQKGDQIASLYDLLTFKDKSIPQAQKS</sequence>
<gene>
    <name evidence="7" type="ORF">NLI96_g956</name>
</gene>
<dbReference type="AlphaFoldDB" id="A0AAD5VDE4"/>
<dbReference type="Pfam" id="PF14197">
    <property type="entry name" value="Cep57_CLD_2"/>
    <property type="match status" value="1"/>
</dbReference>
<organism evidence="7 8">
    <name type="scientific">Meripilus lineatus</name>
    <dbReference type="NCBI Taxonomy" id="2056292"/>
    <lineage>
        <taxon>Eukaryota</taxon>
        <taxon>Fungi</taxon>
        <taxon>Dikarya</taxon>
        <taxon>Basidiomycota</taxon>
        <taxon>Agaricomycotina</taxon>
        <taxon>Agaricomycetes</taxon>
        <taxon>Polyporales</taxon>
        <taxon>Meripilaceae</taxon>
        <taxon>Meripilus</taxon>
    </lineage>
</organism>
<dbReference type="Proteomes" id="UP001212997">
    <property type="component" value="Unassembled WGS sequence"/>
</dbReference>
<feature type="region of interest" description="Disordered" evidence="4">
    <location>
        <begin position="36"/>
        <end position="74"/>
    </location>
</feature>
<feature type="compositionally biased region" description="Low complexity" evidence="4">
    <location>
        <begin position="202"/>
        <end position="215"/>
    </location>
</feature>
<feature type="region of interest" description="Disordered" evidence="4">
    <location>
        <begin position="582"/>
        <end position="785"/>
    </location>
</feature>
<comment type="caution">
    <text evidence="7">The sequence shown here is derived from an EMBL/GenBank/DDBJ whole genome shotgun (WGS) entry which is preliminary data.</text>
</comment>
<feature type="compositionally biased region" description="Low complexity" evidence="4">
    <location>
        <begin position="688"/>
        <end position="709"/>
    </location>
</feature>
<evidence type="ECO:0000259" key="6">
    <source>
        <dbReference type="Pfam" id="PF14197"/>
    </source>
</evidence>
<dbReference type="GO" id="GO:0005737">
    <property type="term" value="C:cytoplasm"/>
    <property type="evidence" value="ECO:0007669"/>
    <property type="project" value="UniProtKB-SubCell"/>
</dbReference>
<feature type="compositionally biased region" description="Acidic residues" evidence="4">
    <location>
        <begin position="596"/>
        <end position="606"/>
    </location>
</feature>
<feature type="compositionally biased region" description="Basic and acidic residues" evidence="4">
    <location>
        <begin position="337"/>
        <end position="350"/>
    </location>
</feature>
<feature type="compositionally biased region" description="Polar residues" evidence="4">
    <location>
        <begin position="241"/>
        <end position="256"/>
    </location>
</feature>
<evidence type="ECO:0000313" key="7">
    <source>
        <dbReference type="EMBL" id="KAJ3491119.1"/>
    </source>
</evidence>
<evidence type="ECO:0000259" key="5">
    <source>
        <dbReference type="Pfam" id="PF06657"/>
    </source>
</evidence>
<feature type="region of interest" description="Disordered" evidence="4">
    <location>
        <begin position="310"/>
        <end position="359"/>
    </location>
</feature>
<feature type="region of interest" description="Disordered" evidence="4">
    <location>
        <begin position="456"/>
        <end position="475"/>
    </location>
</feature>
<feature type="domain" description="Cep57 centrosome microtubule-binding" evidence="5">
    <location>
        <begin position="865"/>
        <end position="936"/>
    </location>
</feature>
<dbReference type="EMBL" id="JANAWD010000017">
    <property type="protein sequence ID" value="KAJ3491119.1"/>
    <property type="molecule type" value="Genomic_DNA"/>
</dbReference>
<keyword evidence="3" id="KW-0175">Coiled coil</keyword>
<proteinExistence type="predicted"/>
<evidence type="ECO:0000256" key="3">
    <source>
        <dbReference type="SAM" id="Coils"/>
    </source>
</evidence>
<accession>A0AAD5VDE4</accession>
<reference evidence="7" key="1">
    <citation type="submission" date="2022-07" db="EMBL/GenBank/DDBJ databases">
        <title>Genome Sequence of Physisporinus lineatus.</title>
        <authorList>
            <person name="Buettner E."/>
        </authorList>
    </citation>
    <scope>NUCLEOTIDE SEQUENCE</scope>
    <source>
        <strain evidence="7">VT162</strain>
    </source>
</reference>
<evidence type="ECO:0000256" key="1">
    <source>
        <dbReference type="ARBA" id="ARBA00004496"/>
    </source>
</evidence>
<feature type="compositionally biased region" description="Basic and acidic residues" evidence="4">
    <location>
        <begin position="48"/>
        <end position="61"/>
    </location>
</feature>
<evidence type="ECO:0008006" key="9">
    <source>
        <dbReference type="Google" id="ProtNLM"/>
    </source>
</evidence>
<dbReference type="InterPro" id="IPR025925">
    <property type="entry name" value="PPC89_CLD"/>
</dbReference>
<name>A0AAD5VDE4_9APHY</name>
<feature type="coiled-coil region" evidence="3">
    <location>
        <begin position="424"/>
        <end position="451"/>
    </location>
</feature>
<evidence type="ECO:0000256" key="2">
    <source>
        <dbReference type="ARBA" id="ARBA00022490"/>
    </source>
</evidence>
<feature type="compositionally biased region" description="Polar residues" evidence="4">
    <location>
        <begin position="752"/>
        <end position="771"/>
    </location>
</feature>
<feature type="compositionally biased region" description="Pro residues" evidence="4">
    <location>
        <begin position="631"/>
        <end position="645"/>
    </location>
</feature>
<keyword evidence="2" id="KW-0963">Cytoplasm</keyword>
<evidence type="ECO:0000313" key="8">
    <source>
        <dbReference type="Proteomes" id="UP001212997"/>
    </source>
</evidence>
<dbReference type="Pfam" id="PF06657">
    <property type="entry name" value="Cep57_MT_bd"/>
    <property type="match status" value="1"/>
</dbReference>
<dbReference type="InterPro" id="IPR024957">
    <property type="entry name" value="Cep57_MT-bd_dom"/>
</dbReference>